<gene>
    <name evidence="10" type="ORF">BZG36_04745</name>
</gene>
<feature type="transmembrane region" description="Helical" evidence="9">
    <location>
        <begin position="167"/>
        <end position="183"/>
    </location>
</feature>
<feature type="transmembrane region" description="Helical" evidence="9">
    <location>
        <begin position="21"/>
        <end position="40"/>
    </location>
</feature>
<dbReference type="Proteomes" id="UP000242875">
    <property type="component" value="Unassembled WGS sequence"/>
</dbReference>
<evidence type="ECO:0000256" key="1">
    <source>
        <dbReference type="ARBA" id="ARBA00004141"/>
    </source>
</evidence>
<comment type="similarity">
    <text evidence="2 7">Belongs to the MIP/aquaporin (TC 1.A.8) family.</text>
</comment>
<reference evidence="10 11" key="1">
    <citation type="journal article" date="2017" name="Mycologia">
        <title>Bifiguratus adelaidae, gen. et sp. nov., a new member of Mucoromycotina in endophytic and soil-dwelling habitats.</title>
        <authorList>
            <person name="Torres-Cruz T.J."/>
            <person name="Billingsley Tobias T.L."/>
            <person name="Almatruk M."/>
            <person name="Hesse C."/>
            <person name="Kuske C.R."/>
            <person name="Desiro A."/>
            <person name="Benucci G.M."/>
            <person name="Bonito G."/>
            <person name="Stajich J.E."/>
            <person name="Dunlap C."/>
            <person name="Arnold A.E."/>
            <person name="Porras-Alfaro A."/>
        </authorList>
    </citation>
    <scope>NUCLEOTIDE SEQUENCE [LARGE SCALE GENOMIC DNA]</scope>
    <source>
        <strain evidence="10 11">AZ0501</strain>
    </source>
</reference>
<evidence type="ECO:0000256" key="5">
    <source>
        <dbReference type="ARBA" id="ARBA00022989"/>
    </source>
</evidence>
<feature type="region of interest" description="Disordered" evidence="8">
    <location>
        <begin position="250"/>
        <end position="287"/>
    </location>
</feature>
<dbReference type="GO" id="GO:0005886">
    <property type="term" value="C:plasma membrane"/>
    <property type="evidence" value="ECO:0007669"/>
    <property type="project" value="TreeGrafter"/>
</dbReference>
<evidence type="ECO:0000256" key="8">
    <source>
        <dbReference type="SAM" id="MobiDB-lite"/>
    </source>
</evidence>
<evidence type="ECO:0000256" key="2">
    <source>
        <dbReference type="ARBA" id="ARBA00006175"/>
    </source>
</evidence>
<evidence type="ECO:0000256" key="3">
    <source>
        <dbReference type="ARBA" id="ARBA00022448"/>
    </source>
</evidence>
<feature type="transmembrane region" description="Helical" evidence="9">
    <location>
        <begin position="142"/>
        <end position="160"/>
    </location>
</feature>
<protein>
    <recommendedName>
        <fullName evidence="12">Aquaporin</fullName>
    </recommendedName>
</protein>
<dbReference type="InterPro" id="IPR023271">
    <property type="entry name" value="Aquaporin-like"/>
</dbReference>
<comment type="caution">
    <text evidence="10">The sequence shown here is derived from an EMBL/GenBank/DDBJ whole genome shotgun (WGS) entry which is preliminary data.</text>
</comment>
<comment type="subcellular location">
    <subcellularLocation>
        <location evidence="1">Membrane</location>
        <topology evidence="1">Multi-pass membrane protein</topology>
    </subcellularLocation>
</comment>
<organism evidence="10 11">
    <name type="scientific">Bifiguratus adelaidae</name>
    <dbReference type="NCBI Taxonomy" id="1938954"/>
    <lineage>
        <taxon>Eukaryota</taxon>
        <taxon>Fungi</taxon>
        <taxon>Fungi incertae sedis</taxon>
        <taxon>Mucoromycota</taxon>
        <taxon>Mucoromycotina</taxon>
        <taxon>Endogonomycetes</taxon>
        <taxon>Endogonales</taxon>
        <taxon>Endogonales incertae sedis</taxon>
        <taxon>Bifiguratus</taxon>
    </lineage>
</organism>
<evidence type="ECO:0008006" key="12">
    <source>
        <dbReference type="Google" id="ProtNLM"/>
    </source>
</evidence>
<evidence type="ECO:0000313" key="10">
    <source>
        <dbReference type="EMBL" id="OZJ02204.1"/>
    </source>
</evidence>
<dbReference type="PRINTS" id="PR00783">
    <property type="entry name" value="MINTRINSICP"/>
</dbReference>
<accession>A0A261XVD7</accession>
<sequence length="287" mass="30829">MARVLWSPTMRNDLVAAAGEFVGMCFFMFLSLGGVQATLWQDQIPTAPTPSQILGVAFSFGFSLLISVWMIFRISGGGVLNPAVLLALLLTGNVTPFRGLLYFIAEMVGSIVGSALLDAVTPGPLLGVNKVSPEINSAQDTFLEAFSTAMLVIVVLFVAVEKSKSTFLAPMAVGFAVFLAHLVCTPYDGTSINPARSVGPAVVTGIWTSQHWIFWIGPLIGSLLSTAIYMLFKWRKYELLLPQAEAETQDPDDIAMGTDDAAKADVDFDPEPQGMGLPTDNEEQMVT</sequence>
<dbReference type="OrthoDB" id="3222at2759"/>
<name>A0A261XVD7_9FUNG</name>
<dbReference type="Gene3D" id="1.20.1080.10">
    <property type="entry name" value="Glycerol uptake facilitator protein"/>
    <property type="match status" value="1"/>
</dbReference>
<evidence type="ECO:0000313" key="11">
    <source>
        <dbReference type="Proteomes" id="UP000242875"/>
    </source>
</evidence>
<keyword evidence="4 7" id="KW-0812">Transmembrane</keyword>
<dbReference type="EMBL" id="MVBO01000177">
    <property type="protein sequence ID" value="OZJ02204.1"/>
    <property type="molecule type" value="Genomic_DNA"/>
</dbReference>
<dbReference type="SUPFAM" id="SSF81338">
    <property type="entry name" value="Aquaporin-like"/>
    <property type="match status" value="1"/>
</dbReference>
<evidence type="ECO:0000256" key="9">
    <source>
        <dbReference type="SAM" id="Phobius"/>
    </source>
</evidence>
<evidence type="ECO:0000256" key="4">
    <source>
        <dbReference type="ARBA" id="ARBA00022692"/>
    </source>
</evidence>
<keyword evidence="11" id="KW-1185">Reference proteome</keyword>
<dbReference type="Pfam" id="PF00230">
    <property type="entry name" value="MIP"/>
    <property type="match status" value="1"/>
</dbReference>
<evidence type="ECO:0000256" key="7">
    <source>
        <dbReference type="RuleBase" id="RU000477"/>
    </source>
</evidence>
<feature type="transmembrane region" description="Helical" evidence="9">
    <location>
        <begin position="212"/>
        <end position="232"/>
    </location>
</feature>
<dbReference type="InterPro" id="IPR034294">
    <property type="entry name" value="Aquaporin_transptr"/>
</dbReference>
<dbReference type="PANTHER" id="PTHR19139">
    <property type="entry name" value="AQUAPORIN TRANSPORTER"/>
    <property type="match status" value="1"/>
</dbReference>
<dbReference type="AlphaFoldDB" id="A0A261XVD7"/>
<proteinExistence type="inferred from homology"/>
<dbReference type="GO" id="GO:0015250">
    <property type="term" value="F:water channel activity"/>
    <property type="evidence" value="ECO:0007669"/>
    <property type="project" value="TreeGrafter"/>
</dbReference>
<keyword evidence="6 9" id="KW-0472">Membrane</keyword>
<keyword evidence="3 7" id="KW-0813">Transport</keyword>
<evidence type="ECO:0000256" key="6">
    <source>
        <dbReference type="ARBA" id="ARBA00023136"/>
    </source>
</evidence>
<dbReference type="InterPro" id="IPR000425">
    <property type="entry name" value="MIP"/>
</dbReference>
<dbReference type="PANTHER" id="PTHR19139:SF199">
    <property type="entry name" value="MIP17260P"/>
    <property type="match status" value="1"/>
</dbReference>
<keyword evidence="5 9" id="KW-1133">Transmembrane helix</keyword>